<organism evidence="2 3">
    <name type="scientific">Roseibium marinum</name>
    <dbReference type="NCBI Taxonomy" id="281252"/>
    <lineage>
        <taxon>Bacteria</taxon>
        <taxon>Pseudomonadati</taxon>
        <taxon>Pseudomonadota</taxon>
        <taxon>Alphaproteobacteria</taxon>
        <taxon>Hyphomicrobiales</taxon>
        <taxon>Stappiaceae</taxon>
        <taxon>Roseibium</taxon>
    </lineage>
</organism>
<gene>
    <name evidence="2" type="ORF">CLV41_102150</name>
</gene>
<dbReference type="Proteomes" id="UP000236959">
    <property type="component" value="Unassembled WGS sequence"/>
</dbReference>
<accession>A0A2S3UYI5</accession>
<dbReference type="PANTHER" id="PTHR18964:SF149">
    <property type="entry name" value="BIFUNCTIONAL UDP-N-ACETYLGLUCOSAMINE 2-EPIMERASE_N-ACETYLMANNOSAMINE KINASE"/>
    <property type="match status" value="1"/>
</dbReference>
<protein>
    <submittedName>
        <fullName evidence="2">Transcriptional regulator of PTS protein</fullName>
    </submittedName>
</protein>
<comment type="similarity">
    <text evidence="1">Belongs to the ROK (NagC/XylR) family.</text>
</comment>
<dbReference type="SUPFAM" id="SSF46785">
    <property type="entry name" value="Winged helix' DNA-binding domain"/>
    <property type="match status" value="1"/>
</dbReference>
<evidence type="ECO:0000313" key="2">
    <source>
        <dbReference type="EMBL" id="POF32746.1"/>
    </source>
</evidence>
<dbReference type="SUPFAM" id="SSF53067">
    <property type="entry name" value="Actin-like ATPase domain"/>
    <property type="match status" value="1"/>
</dbReference>
<sequence length="377" mass="41481">MTIARLVRDGRARTRSDVADQLSMRPTSVSDLVGELVDKTILHEAVIKLKGRGRPAVALHFNARRFCAVLISVIDRKLVARAVDMDYGVLLERSVEPPHDAGNAEMASCFQDLITGIAGALPAGVELGVVVLSLSGLLDVPRRMWCFSSRWPNLQNLQIADALAHLPWEIVLIRNLDAELSGIRLKERLDESENTLLLHWGYGIGAAFCSGGSVINRDRGRFCEIGHWGLGDAKGRPCTCGNTDCLETVAALWALRPALKADYPDLPLDEHGLAAEIRHLDLQDHALFRAGLTQLLRLTANLCRLLFPDRIILTGPFVQNPEIFREFVDAIGVSPLIKSVDRIRVTVGEIDRGREALGALNAPFDDLLRNFLAGNRD</sequence>
<comment type="caution">
    <text evidence="2">The sequence shown here is derived from an EMBL/GenBank/DDBJ whole genome shotgun (WGS) entry which is preliminary data.</text>
</comment>
<dbReference type="Gene3D" id="3.30.420.40">
    <property type="match status" value="1"/>
</dbReference>
<keyword evidence="3" id="KW-1185">Reference proteome</keyword>
<evidence type="ECO:0000313" key="3">
    <source>
        <dbReference type="Proteomes" id="UP000236959"/>
    </source>
</evidence>
<dbReference type="RefSeq" id="WP_170107143.1">
    <property type="nucleotide sequence ID" value="NZ_PPCN01000002.1"/>
</dbReference>
<proteinExistence type="inferred from homology"/>
<name>A0A2S3UYI5_9HYPH</name>
<dbReference type="EMBL" id="PPCN01000002">
    <property type="protein sequence ID" value="POF32746.1"/>
    <property type="molecule type" value="Genomic_DNA"/>
</dbReference>
<dbReference type="Pfam" id="PF00480">
    <property type="entry name" value="ROK"/>
    <property type="match status" value="1"/>
</dbReference>
<dbReference type="InterPro" id="IPR000600">
    <property type="entry name" value="ROK"/>
</dbReference>
<dbReference type="InterPro" id="IPR036388">
    <property type="entry name" value="WH-like_DNA-bd_sf"/>
</dbReference>
<dbReference type="InterPro" id="IPR043129">
    <property type="entry name" value="ATPase_NBD"/>
</dbReference>
<dbReference type="PANTHER" id="PTHR18964">
    <property type="entry name" value="ROK (REPRESSOR, ORF, KINASE) FAMILY"/>
    <property type="match status" value="1"/>
</dbReference>
<evidence type="ECO:0000256" key="1">
    <source>
        <dbReference type="ARBA" id="ARBA00006479"/>
    </source>
</evidence>
<dbReference type="Gene3D" id="1.10.10.10">
    <property type="entry name" value="Winged helix-like DNA-binding domain superfamily/Winged helix DNA-binding domain"/>
    <property type="match status" value="1"/>
</dbReference>
<reference evidence="2 3" key="1">
    <citation type="submission" date="2018-01" db="EMBL/GenBank/DDBJ databases">
        <title>Genomic Encyclopedia of Archaeal and Bacterial Type Strains, Phase II (KMG-II): from individual species to whole genera.</title>
        <authorList>
            <person name="Goeker M."/>
        </authorList>
    </citation>
    <scope>NUCLEOTIDE SEQUENCE [LARGE SCALE GENOMIC DNA]</scope>
    <source>
        <strain evidence="2 3">DSM 17023</strain>
    </source>
</reference>
<dbReference type="InterPro" id="IPR036390">
    <property type="entry name" value="WH_DNA-bd_sf"/>
</dbReference>
<dbReference type="AlphaFoldDB" id="A0A2S3UYI5"/>